<dbReference type="PATRIC" id="fig|1705578.3.peg.2276"/>
<reference evidence="9 11" key="1">
    <citation type="journal article" date="2015" name="Biotechnol. Bioeng.">
        <title>Genome sequence and phenotypic characterization of Caulobacter segnis.</title>
        <authorList>
            <person name="Patel S."/>
            <person name="Fletcher B."/>
            <person name="Scott D.C."/>
            <person name="Ely B."/>
        </authorList>
    </citation>
    <scope>NUCLEOTIDE SEQUENCE [LARGE SCALE GENOMIC DNA]</scope>
    <source>
        <strain evidence="9 11">PS02</strain>
    </source>
</reference>
<comment type="subcellular location">
    <subcellularLocation>
        <location evidence="1">Membrane</location>
        <topology evidence="1">Multi-pass membrane protein</topology>
    </subcellularLocation>
</comment>
<feature type="transmembrane region" description="Helical" evidence="8">
    <location>
        <begin position="216"/>
        <end position="236"/>
    </location>
</feature>
<dbReference type="GO" id="GO:0016020">
    <property type="term" value="C:membrane"/>
    <property type="evidence" value="ECO:0007669"/>
    <property type="project" value="UniProtKB-SubCell"/>
</dbReference>
<evidence type="ECO:0000256" key="4">
    <source>
        <dbReference type="ARBA" id="ARBA00022544"/>
    </source>
</evidence>
<evidence type="ECO:0000256" key="6">
    <source>
        <dbReference type="ARBA" id="ARBA00022989"/>
    </source>
</evidence>
<evidence type="ECO:0000256" key="3">
    <source>
        <dbReference type="ARBA" id="ARBA00022448"/>
    </source>
</evidence>
<dbReference type="Pfam" id="PF03845">
    <property type="entry name" value="Spore_permease"/>
    <property type="match status" value="1"/>
</dbReference>
<keyword evidence="3" id="KW-0813">Transport</keyword>
<evidence type="ECO:0000256" key="2">
    <source>
        <dbReference type="ARBA" id="ARBA00007998"/>
    </source>
</evidence>
<dbReference type="RefSeq" id="WP_063602019.1">
    <property type="nucleotide sequence ID" value="NZ_LITQ01000029.1"/>
</dbReference>
<feature type="transmembrane region" description="Helical" evidence="8">
    <location>
        <begin position="82"/>
        <end position="107"/>
    </location>
</feature>
<dbReference type="AlphaFoldDB" id="A0A166RKC6"/>
<feature type="transmembrane region" description="Helical" evidence="8">
    <location>
        <begin position="308"/>
        <end position="326"/>
    </location>
</feature>
<evidence type="ECO:0000256" key="8">
    <source>
        <dbReference type="SAM" id="Phobius"/>
    </source>
</evidence>
<keyword evidence="4" id="KW-0309">Germination</keyword>
<organism evidence="9 11">
    <name type="scientific">Clostridium coskatii</name>
    <dbReference type="NCBI Taxonomy" id="1705578"/>
    <lineage>
        <taxon>Bacteria</taxon>
        <taxon>Bacillati</taxon>
        <taxon>Bacillota</taxon>
        <taxon>Clostridia</taxon>
        <taxon>Eubacteriales</taxon>
        <taxon>Clostridiaceae</taxon>
        <taxon>Clostridium</taxon>
    </lineage>
</organism>
<accession>A0A166RKC6</accession>
<evidence type="ECO:0000313" key="11">
    <source>
        <dbReference type="Proteomes" id="UP000077384"/>
    </source>
</evidence>
<dbReference type="PANTHER" id="PTHR34975:SF2">
    <property type="entry name" value="SPORE GERMINATION PROTEIN A2"/>
    <property type="match status" value="1"/>
</dbReference>
<sequence length="370" mass="41828">MMQKKETISNNQFRDLLICIMWPTTINYASGILAREVGRDIWISGIIGVLTIIPFALLIIYIGQSFPGKTIVQYGQDLLGSVLGKVLGIILTLYLFIMSSSSISMYVHHLTDFLLPRTPFLVVTTMHVLVVFYLVWKGSEVIGRTAVIAFGASTIFYFLVSMASFGEIDINRIAPFFDSGVANVFKSSLKTDTFIGISQILIAMILPMIHDQKKAFASAASGLLIGGSFFIFYFIVELMVMGPHVVALMRIASMDFVRSIQITQYLHRFESFMVALWYWSMMTHAAILASCSLTAFMQTTGIKKKNPFIIIVFSLIMIIVTFYLGHDRVLFLNLRENVWQYFSLPIDFGVPLLLFFVLVIKKRLHIIKNK</sequence>
<comment type="caution">
    <text evidence="9">The sequence shown here is derived from an EMBL/GenBank/DDBJ whole genome shotgun (WGS) entry which is preliminary data.</text>
</comment>
<feature type="transmembrane region" description="Helical" evidence="8">
    <location>
        <begin position="338"/>
        <end position="360"/>
    </location>
</feature>
<feature type="transmembrane region" description="Helical" evidence="8">
    <location>
        <begin position="276"/>
        <end position="296"/>
    </location>
</feature>
<comment type="similarity">
    <text evidence="2">Belongs to the amino acid-polyamine-organocation (APC) superfamily. Spore germination protein (SGP) (TC 2.A.3.9) family.</text>
</comment>
<protein>
    <submittedName>
        <fullName evidence="9">Spore germination protein YndE</fullName>
    </submittedName>
</protein>
<feature type="transmembrane region" description="Helical" evidence="8">
    <location>
        <begin position="41"/>
        <end position="62"/>
    </location>
</feature>
<keyword evidence="7 8" id="KW-0472">Membrane</keyword>
<feature type="transmembrane region" description="Helical" evidence="8">
    <location>
        <begin position="119"/>
        <end position="136"/>
    </location>
</feature>
<evidence type="ECO:0000256" key="1">
    <source>
        <dbReference type="ARBA" id="ARBA00004141"/>
    </source>
</evidence>
<dbReference type="GO" id="GO:0009847">
    <property type="term" value="P:spore germination"/>
    <property type="evidence" value="ECO:0007669"/>
    <property type="project" value="InterPro"/>
</dbReference>
<dbReference type="InterPro" id="IPR004761">
    <property type="entry name" value="Spore_GerAB"/>
</dbReference>
<feature type="transmembrane region" description="Helical" evidence="8">
    <location>
        <begin position="148"/>
        <end position="166"/>
    </location>
</feature>
<dbReference type="NCBIfam" id="TIGR00912">
    <property type="entry name" value="2A0309"/>
    <property type="match status" value="1"/>
</dbReference>
<reference evidence="10 12" key="2">
    <citation type="journal article" date="2016" name="Front. Microbiol.">
        <title>Industrial Acetogenic Biocatalysts: A Comparative Metabolic and Genomic Analysis.</title>
        <authorList>
            <person name="Bengelsdorf F."/>
            <person name="Poehlein A."/>
            <person name="Sonja S."/>
            <person name="Erz C."/>
            <person name="Hummel T."/>
            <person name="Hoffmeister S."/>
            <person name="Daniel R."/>
            <person name="Durre P."/>
        </authorList>
    </citation>
    <scope>NUCLEOTIDE SEQUENCE [LARGE SCALE GENOMIC DNA]</scope>
    <source>
        <strain evidence="10 12">PTA-10522</strain>
    </source>
</reference>
<dbReference type="PANTHER" id="PTHR34975">
    <property type="entry name" value="SPORE GERMINATION PROTEIN A2"/>
    <property type="match status" value="1"/>
</dbReference>
<evidence type="ECO:0000256" key="7">
    <source>
        <dbReference type="ARBA" id="ARBA00023136"/>
    </source>
</evidence>
<evidence type="ECO:0000313" key="12">
    <source>
        <dbReference type="Proteomes" id="UP000093694"/>
    </source>
</evidence>
<evidence type="ECO:0000313" key="10">
    <source>
        <dbReference type="EMBL" id="OBR96898.1"/>
    </source>
</evidence>
<proteinExistence type="inferred from homology"/>
<keyword evidence="5 8" id="KW-0812">Transmembrane</keyword>
<evidence type="ECO:0000313" key="9">
    <source>
        <dbReference type="EMBL" id="OAA90864.1"/>
    </source>
</evidence>
<evidence type="ECO:0000256" key="5">
    <source>
        <dbReference type="ARBA" id="ARBA00022692"/>
    </source>
</evidence>
<name>A0A166RKC6_9CLOT</name>
<dbReference type="EMBL" id="LITQ01000029">
    <property type="protein sequence ID" value="OAA90864.1"/>
    <property type="molecule type" value="Genomic_DNA"/>
</dbReference>
<dbReference type="EMBL" id="LROR01000031">
    <property type="protein sequence ID" value="OBR96898.1"/>
    <property type="molecule type" value="Genomic_DNA"/>
</dbReference>
<keyword evidence="6 8" id="KW-1133">Transmembrane helix</keyword>
<dbReference type="Proteomes" id="UP000093694">
    <property type="component" value="Unassembled WGS sequence"/>
</dbReference>
<keyword evidence="12" id="KW-1185">Reference proteome</keyword>
<gene>
    <name evidence="9" type="primary">yndE_5</name>
    <name evidence="10" type="synonym">yndE_1</name>
    <name evidence="10" type="ORF">CLCOS_07420</name>
    <name evidence="9" type="ORF">WX73_02014</name>
</gene>
<dbReference type="Proteomes" id="UP000077384">
    <property type="component" value="Unassembled WGS sequence"/>
</dbReference>